<reference evidence="4" key="1">
    <citation type="submission" date="2020-01" db="EMBL/GenBank/DDBJ databases">
        <title>Genome sequence of Kobresia littledalei, the first chromosome-level genome in the family Cyperaceae.</title>
        <authorList>
            <person name="Qu G."/>
        </authorList>
    </citation>
    <scope>NUCLEOTIDE SEQUENCE</scope>
    <source>
        <strain evidence="4">C.B.Clarke</strain>
        <tissue evidence="4">Leaf</tissue>
    </source>
</reference>
<comment type="caution">
    <text evidence="4">The sequence shown here is derived from an EMBL/GenBank/DDBJ whole genome shotgun (WGS) entry which is preliminary data.</text>
</comment>
<dbReference type="CDD" id="cd07067">
    <property type="entry name" value="HP_PGM_like"/>
    <property type="match status" value="1"/>
</dbReference>
<evidence type="ECO:0000313" key="4">
    <source>
        <dbReference type="EMBL" id="KAF3327146.1"/>
    </source>
</evidence>
<organism evidence="4 5">
    <name type="scientific">Carex littledalei</name>
    <dbReference type="NCBI Taxonomy" id="544730"/>
    <lineage>
        <taxon>Eukaryota</taxon>
        <taxon>Viridiplantae</taxon>
        <taxon>Streptophyta</taxon>
        <taxon>Embryophyta</taxon>
        <taxon>Tracheophyta</taxon>
        <taxon>Spermatophyta</taxon>
        <taxon>Magnoliopsida</taxon>
        <taxon>Liliopsida</taxon>
        <taxon>Poales</taxon>
        <taxon>Cyperaceae</taxon>
        <taxon>Cyperoideae</taxon>
        <taxon>Cariceae</taxon>
        <taxon>Carex</taxon>
        <taxon>Carex subgen. Euthyceras</taxon>
    </lineage>
</organism>
<evidence type="ECO:0000313" key="5">
    <source>
        <dbReference type="Proteomes" id="UP000623129"/>
    </source>
</evidence>
<keyword evidence="1" id="KW-0324">Glycolysis</keyword>
<keyword evidence="5" id="KW-1185">Reference proteome</keyword>
<dbReference type="InterPro" id="IPR013078">
    <property type="entry name" value="His_Pase_superF_clade-1"/>
</dbReference>
<dbReference type="GO" id="GO:0016791">
    <property type="term" value="F:phosphatase activity"/>
    <property type="evidence" value="ECO:0007669"/>
    <property type="project" value="TreeGrafter"/>
</dbReference>
<dbReference type="PANTHER" id="PTHR48100:SF1">
    <property type="entry name" value="HISTIDINE PHOSPHATASE FAMILY PROTEIN-RELATED"/>
    <property type="match status" value="1"/>
</dbReference>
<dbReference type="Pfam" id="PF00300">
    <property type="entry name" value="His_Phos_1"/>
    <property type="match status" value="1"/>
</dbReference>
<dbReference type="SUPFAM" id="SSF53254">
    <property type="entry name" value="Phosphoglycerate mutase-like"/>
    <property type="match status" value="1"/>
</dbReference>
<dbReference type="Gene3D" id="3.40.50.1240">
    <property type="entry name" value="Phosphoglycerate mutase-like"/>
    <property type="match status" value="1"/>
</dbReference>
<dbReference type="OrthoDB" id="496981at2759"/>
<dbReference type="InterPro" id="IPR029033">
    <property type="entry name" value="His_PPase_superfam"/>
</dbReference>
<dbReference type="GO" id="GO:0005737">
    <property type="term" value="C:cytoplasm"/>
    <property type="evidence" value="ECO:0007669"/>
    <property type="project" value="TreeGrafter"/>
</dbReference>
<dbReference type="InterPro" id="IPR050275">
    <property type="entry name" value="PGM_Phosphatase"/>
</dbReference>
<keyword evidence="2" id="KW-0413">Isomerase</keyword>
<evidence type="ECO:0000256" key="2">
    <source>
        <dbReference type="ARBA" id="ARBA00023235"/>
    </source>
</evidence>
<evidence type="ECO:0000256" key="3">
    <source>
        <dbReference type="ARBA" id="ARBA00038362"/>
    </source>
</evidence>
<dbReference type="PROSITE" id="PS00175">
    <property type="entry name" value="PG_MUTASE"/>
    <property type="match status" value="1"/>
</dbReference>
<evidence type="ECO:0000256" key="1">
    <source>
        <dbReference type="ARBA" id="ARBA00023152"/>
    </source>
</evidence>
<dbReference type="SMART" id="SM00855">
    <property type="entry name" value="PGAM"/>
    <property type="match status" value="1"/>
</dbReference>
<accession>A0A833V733</accession>
<gene>
    <name evidence="4" type="ORF">FCM35_KLT07264</name>
</gene>
<dbReference type="PANTHER" id="PTHR48100">
    <property type="entry name" value="BROAD-SPECIFICITY PHOSPHATASE YOR283W-RELATED"/>
    <property type="match status" value="1"/>
</dbReference>
<dbReference type="Proteomes" id="UP000623129">
    <property type="component" value="Unassembled WGS sequence"/>
</dbReference>
<comment type="similarity">
    <text evidence="3">Belongs to the phosphoglycerate mutase family.</text>
</comment>
<sequence>MEGGLADPAGLGLYPSHRCKNIYLIRHGQAVHNVAGEKDYAAYSFPEFFDAQLTPLGWDQVDDLRKHVNVCELAKKIELVVVSPLLRTMQTAAGVFGGDKYISTSTLEEEKPLMVENAGNSCRQAIPSSNSPPFIAIEYCRERMGMNPCDKRRRITEYSALFPGIDFTQIENDEDVYWKPDSRETDEQVAARGITFLKWLWSRKEKEIAVVTHRAFLLQTSRLFGNDTHPSIRTHEISRPFSNCELRSMVLVDTSMIGSDVPIINYPGGAEKIKA</sequence>
<dbReference type="InterPro" id="IPR001345">
    <property type="entry name" value="PG/BPGM_mutase_AS"/>
</dbReference>
<dbReference type="EMBL" id="SWLB01000017">
    <property type="protein sequence ID" value="KAF3327146.1"/>
    <property type="molecule type" value="Genomic_DNA"/>
</dbReference>
<dbReference type="AlphaFoldDB" id="A0A833V733"/>
<proteinExistence type="inferred from homology"/>
<name>A0A833V733_9POAL</name>
<protein>
    <submittedName>
        <fullName evidence="4">Phosphoglycerate mutase-like protein 1</fullName>
    </submittedName>
</protein>